<evidence type="ECO:0000256" key="2">
    <source>
        <dbReference type="ARBA" id="ARBA00009560"/>
    </source>
</evidence>
<evidence type="ECO:0000259" key="7">
    <source>
        <dbReference type="Pfam" id="PF04042"/>
    </source>
</evidence>
<feature type="domain" description="DNA polymerase alpha/delta/epsilon subunit B" evidence="7">
    <location>
        <begin position="1"/>
        <end position="52"/>
    </location>
</feature>
<gene>
    <name evidence="8" type="ORF">HPBE_LOCUS26179</name>
</gene>
<dbReference type="AlphaFoldDB" id="A0A3P8EHN9"/>
<evidence type="ECO:0000313" key="8">
    <source>
        <dbReference type="EMBL" id="VDP56111.1"/>
    </source>
</evidence>
<comment type="subcellular location">
    <subcellularLocation>
        <location evidence="1">Nucleus</location>
    </subcellularLocation>
</comment>
<keyword evidence="5" id="KW-0539">Nucleus</keyword>
<dbReference type="GO" id="GO:0003677">
    <property type="term" value="F:DNA binding"/>
    <property type="evidence" value="ECO:0007669"/>
    <property type="project" value="UniProtKB-KW"/>
</dbReference>
<organism evidence="8">
    <name type="scientific">Heligmosomoides polygyrus</name>
    <name type="common">Parasitic roundworm</name>
    <dbReference type="NCBI Taxonomy" id="6339"/>
    <lineage>
        <taxon>Eukaryota</taxon>
        <taxon>Metazoa</taxon>
        <taxon>Ecdysozoa</taxon>
        <taxon>Nematoda</taxon>
        <taxon>Chromadorea</taxon>
        <taxon>Rhabditida</taxon>
        <taxon>Rhabditina</taxon>
        <taxon>Rhabditomorpha</taxon>
        <taxon>Strongyloidea</taxon>
        <taxon>Heligmosomidae</taxon>
        <taxon>Heligmosomoides</taxon>
    </lineage>
</organism>
<dbReference type="PANTHER" id="PTHR12708">
    <property type="entry name" value="DNA POLYMERASE EPSILON SUBUNIT B"/>
    <property type="match status" value="1"/>
</dbReference>
<sequence>MPRPHLPGVLFKYLEQIPNCIFASNPVRIQYANQEIVILRNNLIEKMCRCVLYISLFLMLYNKVLRTALSPRPSSERSAIRTVVANPGSFSNGSFGFHVYLPFDRKIEDSAVDLEAAER</sequence>
<evidence type="ECO:0000256" key="3">
    <source>
        <dbReference type="ARBA" id="ARBA00022705"/>
    </source>
</evidence>
<keyword evidence="4" id="KW-0238">DNA-binding</keyword>
<dbReference type="EMBL" id="UZAH01039368">
    <property type="protein sequence ID" value="VDP56111.1"/>
    <property type="molecule type" value="Genomic_DNA"/>
</dbReference>
<dbReference type="Pfam" id="PF04042">
    <property type="entry name" value="DNA_pol_E_B"/>
    <property type="match status" value="1"/>
</dbReference>
<dbReference type="InterPro" id="IPR007185">
    <property type="entry name" value="DNA_pol_a/d/e_bsu"/>
</dbReference>
<accession>A0A3P8EHN9</accession>
<dbReference type="GO" id="GO:0008622">
    <property type="term" value="C:epsilon DNA polymerase complex"/>
    <property type="evidence" value="ECO:0007669"/>
    <property type="project" value="InterPro"/>
</dbReference>
<dbReference type="OrthoDB" id="10254730at2759"/>
<evidence type="ECO:0000256" key="5">
    <source>
        <dbReference type="ARBA" id="ARBA00023242"/>
    </source>
</evidence>
<evidence type="ECO:0000256" key="1">
    <source>
        <dbReference type="ARBA" id="ARBA00004123"/>
    </source>
</evidence>
<protein>
    <recommendedName>
        <fullName evidence="6">DNA polymerase II subunit 2</fullName>
    </recommendedName>
</protein>
<dbReference type="InterPro" id="IPR016266">
    <property type="entry name" value="POLE2"/>
</dbReference>
<evidence type="ECO:0000256" key="6">
    <source>
        <dbReference type="ARBA" id="ARBA00032930"/>
    </source>
</evidence>
<dbReference type="GO" id="GO:0006261">
    <property type="term" value="P:DNA-templated DNA replication"/>
    <property type="evidence" value="ECO:0007669"/>
    <property type="project" value="InterPro"/>
</dbReference>
<evidence type="ECO:0000256" key="4">
    <source>
        <dbReference type="ARBA" id="ARBA00023125"/>
    </source>
</evidence>
<name>A0A3P8EHN9_HELPZ</name>
<comment type="similarity">
    <text evidence="2">Belongs to the DNA polymerase epsilon subunit B family.</text>
</comment>
<keyword evidence="3" id="KW-0235">DNA replication</keyword>
<reference evidence="8" key="1">
    <citation type="submission" date="2018-11" db="EMBL/GenBank/DDBJ databases">
        <authorList>
            <consortium name="Pathogen Informatics"/>
        </authorList>
    </citation>
    <scope>NUCLEOTIDE SEQUENCE [LARGE SCALE GENOMIC DNA]</scope>
</reference>
<dbReference type="PANTHER" id="PTHR12708:SF0">
    <property type="entry name" value="DNA POLYMERASE EPSILON SUBUNIT 2"/>
    <property type="match status" value="1"/>
</dbReference>
<dbReference type="GO" id="GO:0042276">
    <property type="term" value="P:error-prone translesion synthesis"/>
    <property type="evidence" value="ECO:0007669"/>
    <property type="project" value="TreeGrafter"/>
</dbReference>
<proteinExistence type="inferred from homology"/>